<keyword evidence="3" id="KW-1185">Reference proteome</keyword>
<dbReference type="PANTHER" id="PTHR43685">
    <property type="entry name" value="GLYCOSYLTRANSFERASE"/>
    <property type="match status" value="1"/>
</dbReference>
<accession>A0ABU1V1C6</accession>
<dbReference type="EMBL" id="JAVDVX010000006">
    <property type="protein sequence ID" value="MDR7091266.1"/>
    <property type="molecule type" value="Genomic_DNA"/>
</dbReference>
<feature type="domain" description="Glycosyltransferase 2-like" evidence="1">
    <location>
        <begin position="10"/>
        <end position="137"/>
    </location>
</feature>
<sequence length="330" mass="38953">MIHTPKPWLSILIPVYNVEAYLRECLESVVQQIAPGVEIIVLDDCSTDSSHQLLKEFAEDSIVPITILRHEYNRGLSAARNTLLDNARGDYVWFLDSDDALHPGAIAELQQITRQYLPDLVLCDFRVWREQQRWKHLWRGENHTATFSGSKQKLLTDPLKLFEGIYKERNLHIWSKISKRSLWGTDLRFPEGRVMEDMVVTPRLALRVQTYFYQPSVWVAYRQREGSILASSSQKKIDDMSIACAGVLDLWLQHYPQLSRRARFYFSYFCVKTHICVARDMRSLHKNPAPDLSVYRARFFEHIGWGKRELFREYLKRGWLLRLKRFVQEY</sequence>
<dbReference type="SUPFAM" id="SSF53448">
    <property type="entry name" value="Nucleotide-diphospho-sugar transferases"/>
    <property type="match status" value="1"/>
</dbReference>
<dbReference type="Pfam" id="PF00535">
    <property type="entry name" value="Glycos_transf_2"/>
    <property type="match status" value="1"/>
</dbReference>
<dbReference type="Proteomes" id="UP001253595">
    <property type="component" value="Unassembled WGS sequence"/>
</dbReference>
<dbReference type="RefSeq" id="WP_310074415.1">
    <property type="nucleotide sequence ID" value="NZ_JAVDVX010000006.1"/>
</dbReference>
<evidence type="ECO:0000313" key="2">
    <source>
        <dbReference type="EMBL" id="MDR7091266.1"/>
    </source>
</evidence>
<dbReference type="PANTHER" id="PTHR43685:SF2">
    <property type="entry name" value="GLYCOSYLTRANSFERASE 2-LIKE DOMAIN-CONTAINING PROTEIN"/>
    <property type="match status" value="1"/>
</dbReference>
<dbReference type="InterPro" id="IPR001173">
    <property type="entry name" value="Glyco_trans_2-like"/>
</dbReference>
<evidence type="ECO:0000259" key="1">
    <source>
        <dbReference type="Pfam" id="PF00535"/>
    </source>
</evidence>
<dbReference type="InterPro" id="IPR050834">
    <property type="entry name" value="Glycosyltransf_2"/>
</dbReference>
<reference evidence="2 3" key="1">
    <citation type="submission" date="2023-07" db="EMBL/GenBank/DDBJ databases">
        <title>Sorghum-associated microbial communities from plants grown in Nebraska, USA.</title>
        <authorList>
            <person name="Schachtman D."/>
        </authorList>
    </citation>
    <scope>NUCLEOTIDE SEQUENCE [LARGE SCALE GENOMIC DNA]</scope>
    <source>
        <strain evidence="2 3">BE190</strain>
    </source>
</reference>
<dbReference type="Gene3D" id="3.90.550.10">
    <property type="entry name" value="Spore Coat Polysaccharide Biosynthesis Protein SpsA, Chain A"/>
    <property type="match status" value="1"/>
</dbReference>
<organism evidence="2 3">
    <name type="scientific">Cellvibrio fibrivorans</name>
    <dbReference type="NCBI Taxonomy" id="126350"/>
    <lineage>
        <taxon>Bacteria</taxon>
        <taxon>Pseudomonadati</taxon>
        <taxon>Pseudomonadota</taxon>
        <taxon>Gammaproteobacteria</taxon>
        <taxon>Cellvibrionales</taxon>
        <taxon>Cellvibrionaceae</taxon>
        <taxon>Cellvibrio</taxon>
    </lineage>
</organism>
<protein>
    <submittedName>
        <fullName evidence="2">Glycosyltransferase involved in cell wall biosynthesis</fullName>
    </submittedName>
</protein>
<gene>
    <name evidence="2" type="ORF">J2X05_003301</name>
</gene>
<evidence type="ECO:0000313" key="3">
    <source>
        <dbReference type="Proteomes" id="UP001253595"/>
    </source>
</evidence>
<dbReference type="CDD" id="cd00761">
    <property type="entry name" value="Glyco_tranf_GTA_type"/>
    <property type="match status" value="1"/>
</dbReference>
<name>A0ABU1V1C6_9GAMM</name>
<comment type="caution">
    <text evidence="2">The sequence shown here is derived from an EMBL/GenBank/DDBJ whole genome shotgun (WGS) entry which is preliminary data.</text>
</comment>
<dbReference type="InterPro" id="IPR029044">
    <property type="entry name" value="Nucleotide-diphossugar_trans"/>
</dbReference>
<proteinExistence type="predicted"/>